<keyword evidence="3" id="KW-1185">Reference proteome</keyword>
<organism evidence="2 3">
    <name type="scientific">Streptomonospora mangrovi</name>
    <dbReference type="NCBI Taxonomy" id="2883123"/>
    <lineage>
        <taxon>Bacteria</taxon>
        <taxon>Bacillati</taxon>
        <taxon>Actinomycetota</taxon>
        <taxon>Actinomycetes</taxon>
        <taxon>Streptosporangiales</taxon>
        <taxon>Nocardiopsidaceae</taxon>
        <taxon>Streptomonospora</taxon>
    </lineage>
</organism>
<gene>
    <name evidence="2" type="ORF">LG943_23500</name>
</gene>
<dbReference type="AlphaFoldDB" id="A0A9X3NUS9"/>
<feature type="region of interest" description="Disordered" evidence="1">
    <location>
        <begin position="214"/>
        <end position="234"/>
    </location>
</feature>
<dbReference type="InterPro" id="IPR023198">
    <property type="entry name" value="PGP-like_dom2"/>
</dbReference>
<dbReference type="InterPro" id="IPR036412">
    <property type="entry name" value="HAD-like_sf"/>
</dbReference>
<dbReference type="InterPro" id="IPR006439">
    <property type="entry name" value="HAD-SF_hydro_IA"/>
</dbReference>
<comment type="caution">
    <text evidence="2">The sequence shown here is derived from an EMBL/GenBank/DDBJ whole genome shotgun (WGS) entry which is preliminary data.</text>
</comment>
<evidence type="ECO:0000313" key="3">
    <source>
        <dbReference type="Proteomes" id="UP001140076"/>
    </source>
</evidence>
<protein>
    <submittedName>
        <fullName evidence="2">HAD family phosphatase</fullName>
    </submittedName>
</protein>
<dbReference type="NCBIfam" id="TIGR01509">
    <property type="entry name" value="HAD-SF-IA-v3"/>
    <property type="match status" value="1"/>
</dbReference>
<dbReference type="EMBL" id="JAJAQC010000052">
    <property type="protein sequence ID" value="MDA0567260.1"/>
    <property type="molecule type" value="Genomic_DNA"/>
</dbReference>
<dbReference type="Pfam" id="PF00702">
    <property type="entry name" value="Hydrolase"/>
    <property type="match status" value="1"/>
</dbReference>
<dbReference type="InterPro" id="IPR052898">
    <property type="entry name" value="ACAD10-like"/>
</dbReference>
<sequence>MAKQCRAIITDWGGVLTSPLRETIDAWLVADGIDRQGYRAVMRAWVEGAYAGGPAGANPIHALERGEVAVAEFERLLAAELRLLDGGPVPAEGLITRMFSGFHPVEEMYALLRQARTRRVRTCLLSNSWGNGYPHERFADTFDAVVISGEVGMRKPEPEIFRHAVELTGVPAEECVFIDDIEHNVRAAVELGMTGILHTDPAETRQRLAETCGVEFDPLPTPPSPPRPTRPRAS</sequence>
<dbReference type="NCBIfam" id="TIGR01549">
    <property type="entry name" value="HAD-SF-IA-v1"/>
    <property type="match status" value="1"/>
</dbReference>
<reference evidence="2" key="1">
    <citation type="submission" date="2021-10" db="EMBL/GenBank/DDBJ databases">
        <title>Streptomonospora sp. nov., isolated from mangrove soil.</title>
        <authorList>
            <person name="Chen X."/>
            <person name="Ge X."/>
            <person name="Liu W."/>
        </authorList>
    </citation>
    <scope>NUCLEOTIDE SEQUENCE</scope>
    <source>
        <strain evidence="2">S1-112</strain>
    </source>
</reference>
<dbReference type="PANTHER" id="PTHR47829:SF1">
    <property type="entry name" value="HAD FAMILY PHOSPHATASE"/>
    <property type="match status" value="1"/>
</dbReference>
<proteinExistence type="predicted"/>
<dbReference type="Proteomes" id="UP001140076">
    <property type="component" value="Unassembled WGS sequence"/>
</dbReference>
<name>A0A9X3NUS9_9ACTN</name>
<accession>A0A9X3NUS9</accession>
<dbReference type="RefSeq" id="WP_270074508.1">
    <property type="nucleotide sequence ID" value="NZ_JAJAQC010000052.1"/>
</dbReference>
<dbReference type="CDD" id="cd02603">
    <property type="entry name" value="HAD_sEH-N_like"/>
    <property type="match status" value="1"/>
</dbReference>
<dbReference type="PANTHER" id="PTHR47829">
    <property type="entry name" value="HYDROLASE, PUTATIVE (AFU_ORTHOLOGUE AFUA_1G12880)-RELATED"/>
    <property type="match status" value="1"/>
</dbReference>
<feature type="compositionally biased region" description="Pro residues" evidence="1">
    <location>
        <begin position="219"/>
        <end position="228"/>
    </location>
</feature>
<evidence type="ECO:0000313" key="2">
    <source>
        <dbReference type="EMBL" id="MDA0567260.1"/>
    </source>
</evidence>
<dbReference type="Gene3D" id="3.40.50.1000">
    <property type="entry name" value="HAD superfamily/HAD-like"/>
    <property type="match status" value="1"/>
</dbReference>
<evidence type="ECO:0000256" key="1">
    <source>
        <dbReference type="SAM" id="MobiDB-lite"/>
    </source>
</evidence>
<dbReference type="InterPro" id="IPR023214">
    <property type="entry name" value="HAD_sf"/>
</dbReference>
<dbReference type="PRINTS" id="PR00413">
    <property type="entry name" value="HADHALOGNASE"/>
</dbReference>
<dbReference type="Gene3D" id="1.10.150.240">
    <property type="entry name" value="Putative phosphatase, domain 2"/>
    <property type="match status" value="1"/>
</dbReference>
<dbReference type="SUPFAM" id="SSF56784">
    <property type="entry name" value="HAD-like"/>
    <property type="match status" value="1"/>
</dbReference>